<dbReference type="InterPro" id="IPR017871">
    <property type="entry name" value="ABC_transporter-like_CS"/>
</dbReference>
<evidence type="ECO:0000313" key="5">
    <source>
        <dbReference type="EMBL" id="KUK76164.1"/>
    </source>
</evidence>
<sequence>MDKEKVIVVENLYKSFDENPILRGINLTLHKGENLGIVGKSGIGKSVLIKCIVRLIEPDAGIINVLGTNILDCDSNELNEVRKKVGYLFQGGALYDSMSVRENLLFPIRRTKFKDKKHDTADLIERSLKSVGLLDAIDKMPSELSGGMKKRIALARTLILQPEIILYDEPTTGLDAVTSGEISELILKIREEYNTAAIIITHDMKCAKIATDSIKIMDEGNFKVEGTYDELSHSEEKEIRDFFI</sequence>
<evidence type="ECO:0000256" key="1">
    <source>
        <dbReference type="ARBA" id="ARBA00022448"/>
    </source>
</evidence>
<name>A0A117LZH6_9BACT</name>
<evidence type="ECO:0000259" key="4">
    <source>
        <dbReference type="PROSITE" id="PS50893"/>
    </source>
</evidence>
<evidence type="ECO:0000256" key="3">
    <source>
        <dbReference type="ARBA" id="ARBA00022840"/>
    </source>
</evidence>
<reference evidence="6" key="1">
    <citation type="journal article" date="2015" name="MBio">
        <title>Genome-Resolved Metagenomic Analysis Reveals Roles for Candidate Phyla and Other Microbial Community Members in Biogeochemical Transformations in Oil Reservoirs.</title>
        <authorList>
            <person name="Hu P."/>
            <person name="Tom L."/>
            <person name="Singh A."/>
            <person name="Thomas B.C."/>
            <person name="Baker B.J."/>
            <person name="Piceno Y.M."/>
            <person name="Andersen G.L."/>
            <person name="Banfield J.F."/>
        </authorList>
    </citation>
    <scope>NUCLEOTIDE SEQUENCE [LARGE SCALE GENOMIC DNA]</scope>
</reference>
<dbReference type="EMBL" id="LGGN01000294">
    <property type="protein sequence ID" value="KUK76164.1"/>
    <property type="molecule type" value="Genomic_DNA"/>
</dbReference>
<dbReference type="PANTHER" id="PTHR43023">
    <property type="entry name" value="PROTEIN TRIGALACTOSYLDIACYLGLYCEROL 3, CHLOROPLASTIC"/>
    <property type="match status" value="1"/>
</dbReference>
<keyword evidence="1" id="KW-0813">Transport</keyword>
<dbReference type="PROSITE" id="PS50893">
    <property type="entry name" value="ABC_TRANSPORTER_2"/>
    <property type="match status" value="1"/>
</dbReference>
<protein>
    <submittedName>
        <fullName evidence="5">Methionine ABC transporter ATP-binding protein</fullName>
    </submittedName>
</protein>
<evidence type="ECO:0000256" key="2">
    <source>
        <dbReference type="ARBA" id="ARBA00022741"/>
    </source>
</evidence>
<proteinExistence type="predicted"/>
<keyword evidence="2" id="KW-0547">Nucleotide-binding</keyword>
<dbReference type="GO" id="GO:0016887">
    <property type="term" value="F:ATP hydrolysis activity"/>
    <property type="evidence" value="ECO:0007669"/>
    <property type="project" value="InterPro"/>
</dbReference>
<dbReference type="SUPFAM" id="SSF52540">
    <property type="entry name" value="P-loop containing nucleoside triphosphate hydrolases"/>
    <property type="match status" value="1"/>
</dbReference>
<dbReference type="STRING" id="1123008.GCA_000380985_02619"/>
<gene>
    <name evidence="5" type="ORF">XD92_1328</name>
</gene>
<dbReference type="Gene3D" id="3.40.50.300">
    <property type="entry name" value="P-loop containing nucleotide triphosphate hydrolases"/>
    <property type="match status" value="1"/>
</dbReference>
<dbReference type="Proteomes" id="UP000053860">
    <property type="component" value="Unassembled WGS sequence"/>
</dbReference>
<dbReference type="PANTHER" id="PTHR43023:SF3">
    <property type="entry name" value="PROTEIN TRIGALACTOSYLDIACYLGLYCEROL 3, CHLOROPLASTIC"/>
    <property type="match status" value="1"/>
</dbReference>
<keyword evidence="3 5" id="KW-0067">ATP-binding</keyword>
<feature type="domain" description="ABC transporter" evidence="4">
    <location>
        <begin position="7"/>
        <end position="244"/>
    </location>
</feature>
<dbReference type="SMART" id="SM00382">
    <property type="entry name" value="AAA"/>
    <property type="match status" value="1"/>
</dbReference>
<dbReference type="InterPro" id="IPR027417">
    <property type="entry name" value="P-loop_NTPase"/>
</dbReference>
<dbReference type="InterPro" id="IPR003593">
    <property type="entry name" value="AAA+_ATPase"/>
</dbReference>
<evidence type="ECO:0000313" key="6">
    <source>
        <dbReference type="Proteomes" id="UP000053860"/>
    </source>
</evidence>
<dbReference type="GO" id="GO:0005524">
    <property type="term" value="F:ATP binding"/>
    <property type="evidence" value="ECO:0007669"/>
    <property type="project" value="UniProtKB-KW"/>
</dbReference>
<dbReference type="Pfam" id="PF00005">
    <property type="entry name" value="ABC_tran"/>
    <property type="match status" value="1"/>
</dbReference>
<organism evidence="5 6">
    <name type="scientific">Proteiniphilum acetatigenes</name>
    <dbReference type="NCBI Taxonomy" id="294710"/>
    <lineage>
        <taxon>Bacteria</taxon>
        <taxon>Pseudomonadati</taxon>
        <taxon>Bacteroidota</taxon>
        <taxon>Bacteroidia</taxon>
        <taxon>Bacteroidales</taxon>
        <taxon>Dysgonomonadaceae</taxon>
        <taxon>Proteiniphilum</taxon>
    </lineage>
</organism>
<dbReference type="InterPro" id="IPR003439">
    <property type="entry name" value="ABC_transporter-like_ATP-bd"/>
</dbReference>
<dbReference type="AlphaFoldDB" id="A0A117LZH6"/>
<dbReference type="PROSITE" id="PS00211">
    <property type="entry name" value="ABC_TRANSPORTER_1"/>
    <property type="match status" value="1"/>
</dbReference>
<comment type="caution">
    <text evidence="5">The sequence shown here is derived from an EMBL/GenBank/DDBJ whole genome shotgun (WGS) entry which is preliminary data.</text>
</comment>
<accession>A0A117LZH6</accession>